<dbReference type="InterPro" id="IPR019874">
    <property type="entry name" value="RF_methyltr_PrmC"/>
</dbReference>
<gene>
    <name evidence="8" type="primary">LOC108679456</name>
</gene>
<dbReference type="GO" id="GO:0005739">
    <property type="term" value="C:mitochondrion"/>
    <property type="evidence" value="ECO:0007669"/>
    <property type="project" value="TreeGrafter"/>
</dbReference>
<dbReference type="Pfam" id="PF17827">
    <property type="entry name" value="PrmC_N"/>
    <property type="match status" value="1"/>
</dbReference>
<dbReference type="GO" id="GO:0008276">
    <property type="term" value="F:protein methyltransferase activity"/>
    <property type="evidence" value="ECO:0007669"/>
    <property type="project" value="InterPro"/>
</dbReference>
<dbReference type="InterPro" id="IPR002052">
    <property type="entry name" value="DNA_methylase_N6_adenine_CS"/>
</dbReference>
<dbReference type="GeneID" id="108679456"/>
<dbReference type="InterPro" id="IPR040758">
    <property type="entry name" value="PrmC_N"/>
</dbReference>
<feature type="region of interest" description="Disordered" evidence="4">
    <location>
        <begin position="35"/>
        <end position="74"/>
    </location>
</feature>
<organism evidence="7 8">
    <name type="scientific">Hyalella azteca</name>
    <name type="common">Amphipod</name>
    <dbReference type="NCBI Taxonomy" id="294128"/>
    <lineage>
        <taxon>Eukaryota</taxon>
        <taxon>Metazoa</taxon>
        <taxon>Ecdysozoa</taxon>
        <taxon>Arthropoda</taxon>
        <taxon>Crustacea</taxon>
        <taxon>Multicrustacea</taxon>
        <taxon>Malacostraca</taxon>
        <taxon>Eumalacostraca</taxon>
        <taxon>Peracarida</taxon>
        <taxon>Amphipoda</taxon>
        <taxon>Senticaudata</taxon>
        <taxon>Talitrida</taxon>
        <taxon>Talitroidea</taxon>
        <taxon>Hyalellidae</taxon>
        <taxon>Hyalella</taxon>
    </lineage>
</organism>
<dbReference type="PROSITE" id="PS00092">
    <property type="entry name" value="N6_MTASE"/>
    <property type="match status" value="1"/>
</dbReference>
<reference evidence="8" key="1">
    <citation type="submission" date="2025-08" db="UniProtKB">
        <authorList>
            <consortium name="RefSeq"/>
        </authorList>
    </citation>
    <scope>IDENTIFICATION</scope>
    <source>
        <tissue evidence="8">Whole organism</tissue>
    </source>
</reference>
<dbReference type="PANTHER" id="PTHR18895">
    <property type="entry name" value="HEMK METHYLTRANSFERASE"/>
    <property type="match status" value="1"/>
</dbReference>
<dbReference type="CDD" id="cd02440">
    <property type="entry name" value="AdoMet_MTases"/>
    <property type="match status" value="1"/>
</dbReference>
<dbReference type="Pfam" id="PF13847">
    <property type="entry name" value="Methyltransf_31"/>
    <property type="match status" value="1"/>
</dbReference>
<evidence type="ECO:0000256" key="1">
    <source>
        <dbReference type="ARBA" id="ARBA00022603"/>
    </source>
</evidence>
<evidence type="ECO:0000313" key="8">
    <source>
        <dbReference type="RefSeq" id="XP_018023562.2"/>
    </source>
</evidence>
<keyword evidence="1 8" id="KW-0489">Methyltransferase</keyword>
<dbReference type="Gene3D" id="1.10.8.10">
    <property type="entry name" value="DNA helicase RuvA subunit, C-terminal domain"/>
    <property type="match status" value="1"/>
</dbReference>
<dbReference type="InterPro" id="IPR050320">
    <property type="entry name" value="N5-glutamine_MTase"/>
</dbReference>
<dbReference type="OrthoDB" id="269872at2759"/>
<evidence type="ECO:0000259" key="5">
    <source>
        <dbReference type="Pfam" id="PF13847"/>
    </source>
</evidence>
<dbReference type="OMA" id="IWLETDT"/>
<evidence type="ECO:0000256" key="2">
    <source>
        <dbReference type="ARBA" id="ARBA00022679"/>
    </source>
</evidence>
<keyword evidence="3" id="KW-0949">S-adenosyl-L-methionine</keyword>
<dbReference type="InterPro" id="IPR029063">
    <property type="entry name" value="SAM-dependent_MTases_sf"/>
</dbReference>
<dbReference type="GO" id="GO:0003676">
    <property type="term" value="F:nucleic acid binding"/>
    <property type="evidence" value="ECO:0007669"/>
    <property type="project" value="InterPro"/>
</dbReference>
<dbReference type="RefSeq" id="XP_018023562.2">
    <property type="nucleotide sequence ID" value="XM_018168073.2"/>
</dbReference>
<dbReference type="InterPro" id="IPR004556">
    <property type="entry name" value="HemK-like"/>
</dbReference>
<protein>
    <submittedName>
        <fullName evidence="8">MTRF1L release factor glutamine methyltransferase</fullName>
    </submittedName>
</protein>
<dbReference type="KEGG" id="hazt:108679456"/>
<dbReference type="NCBIfam" id="TIGR00536">
    <property type="entry name" value="hemK_fam"/>
    <property type="match status" value="1"/>
</dbReference>
<evidence type="ECO:0000313" key="7">
    <source>
        <dbReference type="Proteomes" id="UP000694843"/>
    </source>
</evidence>
<dbReference type="Gene3D" id="3.40.50.150">
    <property type="entry name" value="Vaccinia Virus protein VP39"/>
    <property type="match status" value="1"/>
</dbReference>
<proteinExistence type="predicted"/>
<sequence length="387" mass="43297">MISTNSIKILNVVKRVTFHRTSQVLQQTRNVAASPLRPPCHTKSFSSSCPRQSVSPDDHHSLTAGTSENFSPTDRGPYFQNSLSEQSVGAVVRRYADELQERDVPEALLSVQHIVASVLDCSRASLESKEGQVLSPSQSEDLRRLITCRLERAPVQYIIGDWDFHDITLDVRPPVFIPRPETEQLADDVIRCVKAWPGAGNPRLLELCCGSGAITLAVLRACPGVEATAVDRSAEAVSLTAHNAVKLGVQSRLTVKQCEVTEEPLVCLPLQRYDIIVANPPYVPTAHLRDLAPEIRLYEDLRALDGGPDGLTVIKLILRQAANLLSEEGLLFLEVDERHGRELPLWLQEEQERNQSLRCLQFVSVQKDFSGRDRFIRFRRVLEHNYS</sequence>
<feature type="domain" description="Methyltransferase" evidence="5">
    <location>
        <begin position="203"/>
        <end position="355"/>
    </location>
</feature>
<keyword evidence="7" id="KW-1185">Reference proteome</keyword>
<dbReference type="NCBIfam" id="TIGR03534">
    <property type="entry name" value="RF_mod_PrmC"/>
    <property type="match status" value="1"/>
</dbReference>
<dbReference type="PANTHER" id="PTHR18895:SF74">
    <property type="entry name" value="MTRF1L RELEASE FACTOR GLUTAMINE METHYLTRANSFERASE"/>
    <property type="match status" value="1"/>
</dbReference>
<keyword evidence="2" id="KW-0808">Transferase</keyword>
<feature type="compositionally biased region" description="Polar residues" evidence="4">
    <location>
        <begin position="43"/>
        <end position="55"/>
    </location>
</feature>
<dbReference type="Proteomes" id="UP000694843">
    <property type="component" value="Unplaced"/>
</dbReference>
<dbReference type="CTD" id="51409"/>
<dbReference type="AlphaFoldDB" id="A0A8B7PD15"/>
<feature type="compositionally biased region" description="Polar residues" evidence="4">
    <location>
        <begin position="63"/>
        <end position="72"/>
    </location>
</feature>
<dbReference type="GO" id="GO:0032259">
    <property type="term" value="P:methylation"/>
    <property type="evidence" value="ECO:0007669"/>
    <property type="project" value="UniProtKB-KW"/>
</dbReference>
<name>A0A8B7PD15_HYAAZ</name>
<evidence type="ECO:0000256" key="3">
    <source>
        <dbReference type="ARBA" id="ARBA00022691"/>
    </source>
</evidence>
<accession>A0A8B7PD15</accession>
<dbReference type="InterPro" id="IPR025714">
    <property type="entry name" value="Methyltranfer_dom"/>
</dbReference>
<feature type="domain" description="Release factor glutamine methyltransferase N-terminal" evidence="6">
    <location>
        <begin position="92"/>
        <end position="160"/>
    </location>
</feature>
<evidence type="ECO:0000259" key="6">
    <source>
        <dbReference type="Pfam" id="PF17827"/>
    </source>
</evidence>
<evidence type="ECO:0000256" key="4">
    <source>
        <dbReference type="SAM" id="MobiDB-lite"/>
    </source>
</evidence>
<dbReference type="SUPFAM" id="SSF53335">
    <property type="entry name" value="S-adenosyl-L-methionine-dependent methyltransferases"/>
    <property type="match status" value="1"/>
</dbReference>